<evidence type="ECO:0000313" key="3">
    <source>
        <dbReference type="Proteomes" id="UP000239001"/>
    </source>
</evidence>
<dbReference type="RefSeq" id="WP_106456645.1">
    <property type="nucleotide sequence ID" value="NZ_PXOH01000007.1"/>
</dbReference>
<dbReference type="InterPro" id="IPR054181">
    <property type="entry name" value="DUF6888"/>
</dbReference>
<dbReference type="AlphaFoldDB" id="A0A2T1LZF7"/>
<dbReference type="Pfam" id="PF21828">
    <property type="entry name" value="DUF6888"/>
    <property type="match status" value="1"/>
</dbReference>
<dbReference type="Proteomes" id="UP000239001">
    <property type="component" value="Unassembled WGS sequence"/>
</dbReference>
<accession>A0A2T1LZF7</accession>
<reference evidence="2 3" key="1">
    <citation type="submission" date="2018-03" db="EMBL/GenBank/DDBJ databases">
        <title>The ancient ancestry and fast evolution of plastids.</title>
        <authorList>
            <person name="Moore K.R."/>
            <person name="Magnabosco C."/>
            <person name="Momper L."/>
            <person name="Gold D.A."/>
            <person name="Bosak T."/>
            <person name="Fournier G.P."/>
        </authorList>
    </citation>
    <scope>NUCLEOTIDE SEQUENCE [LARGE SCALE GENOMIC DNA]</scope>
    <source>
        <strain evidence="2 3">CCALA 016</strain>
    </source>
</reference>
<dbReference type="EMBL" id="PXOH01000007">
    <property type="protein sequence ID" value="PSF37782.1"/>
    <property type="molecule type" value="Genomic_DNA"/>
</dbReference>
<feature type="domain" description="DUF6888" evidence="1">
    <location>
        <begin position="3"/>
        <end position="56"/>
    </location>
</feature>
<sequence>MFPTAEQGLACIILCQYLTNFYHSIELLRFDERDGIIYIFAGEELQIKLEPNGIWDFLL</sequence>
<protein>
    <recommendedName>
        <fullName evidence="1">DUF6888 domain-containing protein</fullName>
    </recommendedName>
</protein>
<gene>
    <name evidence="2" type="ORF">C7H19_09125</name>
</gene>
<proteinExistence type="predicted"/>
<organism evidence="2 3">
    <name type="scientific">Aphanothece hegewaldii CCALA 016</name>
    <dbReference type="NCBI Taxonomy" id="2107694"/>
    <lineage>
        <taxon>Bacteria</taxon>
        <taxon>Bacillati</taxon>
        <taxon>Cyanobacteriota</taxon>
        <taxon>Cyanophyceae</taxon>
        <taxon>Oscillatoriophycideae</taxon>
        <taxon>Chroococcales</taxon>
        <taxon>Aphanothecaceae</taxon>
        <taxon>Aphanothece</taxon>
    </lineage>
</organism>
<evidence type="ECO:0000313" key="2">
    <source>
        <dbReference type="EMBL" id="PSF37782.1"/>
    </source>
</evidence>
<name>A0A2T1LZF7_9CHRO</name>
<dbReference type="OrthoDB" id="427187at2"/>
<evidence type="ECO:0000259" key="1">
    <source>
        <dbReference type="Pfam" id="PF21828"/>
    </source>
</evidence>
<comment type="caution">
    <text evidence="2">The sequence shown here is derived from an EMBL/GenBank/DDBJ whole genome shotgun (WGS) entry which is preliminary data.</text>
</comment>
<keyword evidence="3" id="KW-1185">Reference proteome</keyword>
<reference evidence="2 3" key="2">
    <citation type="submission" date="2018-03" db="EMBL/GenBank/DDBJ databases">
        <authorList>
            <person name="Keele B.F."/>
        </authorList>
    </citation>
    <scope>NUCLEOTIDE SEQUENCE [LARGE SCALE GENOMIC DNA]</scope>
    <source>
        <strain evidence="2 3">CCALA 016</strain>
    </source>
</reference>